<dbReference type="InterPro" id="IPR029058">
    <property type="entry name" value="AB_hydrolase_fold"/>
</dbReference>
<dbReference type="InterPro" id="IPR013744">
    <property type="entry name" value="SidJ"/>
</dbReference>
<evidence type="ECO:0000313" key="1">
    <source>
        <dbReference type="EMBL" id="PIV08679.1"/>
    </source>
</evidence>
<dbReference type="EMBL" id="PEVA01000058">
    <property type="protein sequence ID" value="PIV08679.1"/>
    <property type="molecule type" value="Genomic_DNA"/>
</dbReference>
<dbReference type="Pfam" id="PF08538">
    <property type="entry name" value="DUF1749"/>
    <property type="match status" value="1"/>
</dbReference>
<protein>
    <recommendedName>
        <fullName evidence="3">Serine aminopeptidase S33 domain-containing protein</fullName>
    </recommendedName>
</protein>
<gene>
    <name evidence="1" type="ORF">COS52_01445</name>
</gene>
<organism evidence="1 2">
    <name type="scientific">Candidatus Roizmanbacteria bacterium CG03_land_8_20_14_0_80_39_12</name>
    <dbReference type="NCBI Taxonomy" id="1974847"/>
    <lineage>
        <taxon>Bacteria</taxon>
        <taxon>Candidatus Roizmaniibacteriota</taxon>
    </lineage>
</organism>
<dbReference type="SUPFAM" id="SSF53474">
    <property type="entry name" value="alpha/beta-Hydrolases"/>
    <property type="match status" value="1"/>
</dbReference>
<reference evidence="2" key="1">
    <citation type="submission" date="2017-09" db="EMBL/GenBank/DDBJ databases">
        <title>Depth-based differentiation of microbial function through sediment-hosted aquifers and enrichment of novel symbionts in the deep terrestrial subsurface.</title>
        <authorList>
            <person name="Probst A.J."/>
            <person name="Ladd B."/>
            <person name="Jarett J.K."/>
            <person name="Geller-Mcgrath D.E."/>
            <person name="Sieber C.M.K."/>
            <person name="Emerson J.B."/>
            <person name="Anantharaman K."/>
            <person name="Thomas B.C."/>
            <person name="Malmstrom R."/>
            <person name="Stieglmeier M."/>
            <person name="Klingl A."/>
            <person name="Woyke T."/>
            <person name="Ryan C.M."/>
            <person name="Banfield J.F."/>
        </authorList>
    </citation>
    <scope>NUCLEOTIDE SEQUENCE [LARGE SCALE GENOMIC DNA]</scope>
</reference>
<comment type="caution">
    <text evidence="1">The sequence shown here is derived from an EMBL/GenBank/DDBJ whole genome shotgun (WGS) entry which is preliminary data.</text>
</comment>
<evidence type="ECO:0000313" key="2">
    <source>
        <dbReference type="Proteomes" id="UP000230119"/>
    </source>
</evidence>
<evidence type="ECO:0008006" key="3">
    <source>
        <dbReference type="Google" id="ProtNLM"/>
    </source>
</evidence>
<dbReference type="Gene3D" id="3.40.50.1820">
    <property type="entry name" value="alpha/beta hydrolase"/>
    <property type="match status" value="1"/>
</dbReference>
<accession>A0A2M7BT49</accession>
<dbReference type="AlphaFoldDB" id="A0A2M7BT49"/>
<sequence>MGNTTCKIISIITPDKLVLPGLWFGPDKPQRVIIFIHGLSSNAFSGHDLVLPLVDASTTVITFNNRGNGKIVRMKKVDKRKKRGYSSRILGETHEVFTECVEDIQGAVDYVEAQGESEIYLVGHSTGSHKSVYYVSRKNNQKRIKGVVLLSPLSDYADALHQDKNKTLPRVVTYAKDLVQQGKAHELLPLTIWPMMHDAQRFLSLYTPNSEEEIFCYCQANKIPTTFRKIIIPQLVVLGEKDEFRNRPIKKIEHWFEKNIRSKVNRIVIIPNATHSFFNHEDEVVHHIKAFIQNNSL</sequence>
<dbReference type="PANTHER" id="PTHR31591:SF1">
    <property type="entry name" value="UPF0613 PROTEIN PB24D3.06C"/>
    <property type="match status" value="1"/>
</dbReference>
<proteinExistence type="predicted"/>
<dbReference type="Proteomes" id="UP000230119">
    <property type="component" value="Unassembled WGS sequence"/>
</dbReference>
<dbReference type="PANTHER" id="PTHR31591">
    <property type="entry name" value="UPF0613 PROTEIN PB24D3.06C"/>
    <property type="match status" value="1"/>
</dbReference>
<name>A0A2M7BT49_9BACT</name>